<keyword evidence="1" id="KW-1133">Transmembrane helix</keyword>
<evidence type="ECO:0000313" key="3">
    <source>
        <dbReference type="Proteomes" id="UP001165044"/>
    </source>
</evidence>
<protein>
    <recommendedName>
        <fullName evidence="4">DUF2752 domain-containing protein</fullName>
    </recommendedName>
</protein>
<gene>
    <name evidence="2" type="ORF">GETHED_27900</name>
</gene>
<keyword evidence="1" id="KW-0812">Transmembrane</keyword>
<name>A0ABQ5Q2A2_9BACT</name>
<keyword evidence="3" id="KW-1185">Reference proteome</keyword>
<feature type="transmembrane region" description="Helical" evidence="1">
    <location>
        <begin position="66"/>
        <end position="84"/>
    </location>
</feature>
<dbReference type="Pfam" id="PF10825">
    <property type="entry name" value="DUF2752"/>
    <property type="match status" value="1"/>
</dbReference>
<dbReference type="EMBL" id="BSDC01000005">
    <property type="protein sequence ID" value="GLH68426.1"/>
    <property type="molecule type" value="Genomic_DNA"/>
</dbReference>
<proteinExistence type="predicted"/>
<evidence type="ECO:0008006" key="4">
    <source>
        <dbReference type="Google" id="ProtNLM"/>
    </source>
</evidence>
<dbReference type="Proteomes" id="UP001165044">
    <property type="component" value="Unassembled WGS sequence"/>
</dbReference>
<keyword evidence="1" id="KW-0472">Membrane</keyword>
<feature type="transmembrane region" description="Helical" evidence="1">
    <location>
        <begin position="35"/>
        <end position="54"/>
    </location>
</feature>
<feature type="transmembrane region" description="Helical" evidence="1">
    <location>
        <begin position="104"/>
        <end position="121"/>
    </location>
</feature>
<comment type="caution">
    <text evidence="2">The sequence shown here is derived from an EMBL/GenBank/DDBJ whole genome shotgun (WGS) entry which is preliminary data.</text>
</comment>
<reference evidence="2" key="1">
    <citation type="journal article" date="2023" name="Antonie Van Leeuwenhoek">
        <title>Mesoterricola silvestris gen. nov., sp. nov., Mesoterricola sediminis sp. nov., Geothrix oryzae sp. nov., Geothrix edaphica sp. nov., Geothrix rubra sp. nov., and Geothrix limicola sp. nov., six novel members of Acidobacteriota isolated from soils.</title>
        <authorList>
            <person name="Itoh H."/>
            <person name="Sugisawa Y."/>
            <person name="Mise K."/>
            <person name="Xu Z."/>
            <person name="Kuniyasu M."/>
            <person name="Ushijima N."/>
            <person name="Kawano K."/>
            <person name="Kobayashi E."/>
            <person name="Shiratori Y."/>
            <person name="Masuda Y."/>
            <person name="Senoo K."/>
        </authorList>
    </citation>
    <scope>NUCLEOTIDE SEQUENCE</scope>
    <source>
        <strain evidence="2">Red802</strain>
    </source>
</reference>
<sequence>MRRVPWIALGGLALAGAAGLAGLLAPFSGWLPGCAFKRVTGFACATCGLTRSLLALGQGRWREALHWYPALGLLAVALPVAALWDLRRAWRGAPYPALPASRALRLGAWLLLAGIWALQVLRGI</sequence>
<organism evidence="2 3">
    <name type="scientific">Geothrix edaphica</name>
    <dbReference type="NCBI Taxonomy" id="2927976"/>
    <lineage>
        <taxon>Bacteria</taxon>
        <taxon>Pseudomonadati</taxon>
        <taxon>Acidobacteriota</taxon>
        <taxon>Holophagae</taxon>
        <taxon>Holophagales</taxon>
        <taxon>Holophagaceae</taxon>
        <taxon>Geothrix</taxon>
    </lineage>
</organism>
<accession>A0ABQ5Q2A2</accession>
<evidence type="ECO:0000313" key="2">
    <source>
        <dbReference type="EMBL" id="GLH68426.1"/>
    </source>
</evidence>
<dbReference type="RefSeq" id="WP_285610338.1">
    <property type="nucleotide sequence ID" value="NZ_BSDC01000005.1"/>
</dbReference>
<dbReference type="InterPro" id="IPR021215">
    <property type="entry name" value="DUF2752"/>
</dbReference>
<evidence type="ECO:0000256" key="1">
    <source>
        <dbReference type="SAM" id="Phobius"/>
    </source>
</evidence>